<feature type="domain" description="Major facilitator superfamily (MFS) profile" evidence="6">
    <location>
        <begin position="11"/>
        <end position="409"/>
    </location>
</feature>
<comment type="caution">
    <text evidence="7">The sequence shown here is derived from an EMBL/GenBank/DDBJ whole genome shotgun (WGS) entry which is preliminary data.</text>
</comment>
<name>A0ABT1L5R0_9GAMM</name>
<evidence type="ECO:0000256" key="4">
    <source>
        <dbReference type="ARBA" id="ARBA00023136"/>
    </source>
</evidence>
<dbReference type="InterPro" id="IPR020846">
    <property type="entry name" value="MFS_dom"/>
</dbReference>
<dbReference type="InterPro" id="IPR011701">
    <property type="entry name" value="MFS"/>
</dbReference>
<dbReference type="SUPFAM" id="SSF103473">
    <property type="entry name" value="MFS general substrate transporter"/>
    <property type="match status" value="1"/>
</dbReference>
<dbReference type="InterPro" id="IPR036259">
    <property type="entry name" value="MFS_trans_sf"/>
</dbReference>
<feature type="transmembrane region" description="Helical" evidence="5">
    <location>
        <begin position="386"/>
        <end position="405"/>
    </location>
</feature>
<gene>
    <name evidence="7" type="ORF">MKS91_04380</name>
</gene>
<dbReference type="Proteomes" id="UP001320768">
    <property type="component" value="Unassembled WGS sequence"/>
</dbReference>
<sequence>MRRTTLFWPTLMWGFGAASFLLQYACRVSTGSFLGQVMQDFQIDPAAAGMIGSYFLIPYVLMQLFVGRIVDQNPAHQVLIATTLVFFMANQFFSESTSLLEVAISRALMGAMGAFAFVVTMKLALVWFNNRFLGVLAGLTQVSGMLGVVAGYTLVDYLMVAGQWRHVVKIFSSLLGVLVLLMIVLMRDKPYQGDKSQGVAMLQGLLRVWRNPQSWYNGLFAGLIYLPTAAFGEHWGQLYLVNTNTGFGPHEASVAMSTIFIGWALGGVLTGWLSDYIQKRKPLMILGPIGCLLTLMPVLYWHSMPVALVYGSLFAYGVFNSALVVSYAISGEINPDNVSGVSIAFCNMCSILLGAVALPFVGYVMGQYAQEGASGAMIYSTQAYEAAVFCFPVALIFALWAAYVIQETHCQKV</sequence>
<feature type="transmembrane region" description="Helical" evidence="5">
    <location>
        <begin position="341"/>
        <end position="366"/>
    </location>
</feature>
<accession>A0ABT1L5R0</accession>
<feature type="transmembrane region" description="Helical" evidence="5">
    <location>
        <begin position="252"/>
        <end position="273"/>
    </location>
</feature>
<evidence type="ECO:0000256" key="5">
    <source>
        <dbReference type="SAM" id="Phobius"/>
    </source>
</evidence>
<evidence type="ECO:0000256" key="2">
    <source>
        <dbReference type="ARBA" id="ARBA00022692"/>
    </source>
</evidence>
<keyword evidence="2 5" id="KW-0812">Transmembrane</keyword>
<feature type="transmembrane region" description="Helical" evidence="5">
    <location>
        <begin position="46"/>
        <end position="66"/>
    </location>
</feature>
<evidence type="ECO:0000259" key="6">
    <source>
        <dbReference type="PROSITE" id="PS50850"/>
    </source>
</evidence>
<feature type="transmembrane region" description="Helical" evidence="5">
    <location>
        <begin position="106"/>
        <end position="125"/>
    </location>
</feature>
<feature type="transmembrane region" description="Helical" evidence="5">
    <location>
        <begin position="167"/>
        <end position="186"/>
    </location>
</feature>
<organism evidence="7 8">
    <name type="scientific">Candidatus Synchoanobacter obligatus</name>
    <dbReference type="NCBI Taxonomy" id="2919597"/>
    <lineage>
        <taxon>Bacteria</taxon>
        <taxon>Pseudomonadati</taxon>
        <taxon>Pseudomonadota</taxon>
        <taxon>Gammaproteobacteria</taxon>
        <taxon>Candidatus Comchoanobacterales</taxon>
        <taxon>Candidatus Comchoanobacteraceae</taxon>
        <taxon>Candidatus Synchoanobacter</taxon>
    </lineage>
</organism>
<protein>
    <submittedName>
        <fullName evidence="7">MFS transporter</fullName>
    </submittedName>
</protein>
<feature type="transmembrane region" description="Helical" evidence="5">
    <location>
        <begin position="78"/>
        <end position="94"/>
    </location>
</feature>
<feature type="transmembrane region" description="Helical" evidence="5">
    <location>
        <begin position="215"/>
        <end position="232"/>
    </location>
</feature>
<reference evidence="7 8" key="1">
    <citation type="journal article" date="2022" name="Nat. Microbiol.">
        <title>The microbiome of a bacterivorous marine choanoflagellate contains a resource-demanding obligate bacterial associate.</title>
        <authorList>
            <person name="Needham D.M."/>
            <person name="Poirier C."/>
            <person name="Bachy C."/>
            <person name="George E.E."/>
            <person name="Wilken S."/>
            <person name="Yung C.C.M."/>
            <person name="Limardo A.J."/>
            <person name="Morando M."/>
            <person name="Sudek L."/>
            <person name="Malmstrom R.R."/>
            <person name="Keeling P.J."/>
            <person name="Santoro A.E."/>
            <person name="Worden A.Z."/>
        </authorList>
    </citation>
    <scope>NUCLEOTIDE SEQUENCE [LARGE SCALE GENOMIC DNA]</scope>
    <source>
        <strain evidence="7 8">Comchoano-2</strain>
    </source>
</reference>
<dbReference type="PANTHER" id="PTHR43826">
    <property type="entry name" value="GLUCOSE-6-PHOSPHATE EXCHANGER SLC37A4"/>
    <property type="match status" value="1"/>
</dbReference>
<keyword evidence="4 5" id="KW-0472">Membrane</keyword>
<dbReference type="InterPro" id="IPR051337">
    <property type="entry name" value="OPA_Antiporter"/>
</dbReference>
<keyword evidence="3 5" id="KW-1133">Transmembrane helix</keyword>
<dbReference type="Gene3D" id="1.20.1250.20">
    <property type="entry name" value="MFS general substrate transporter like domains"/>
    <property type="match status" value="2"/>
</dbReference>
<feature type="transmembrane region" description="Helical" evidence="5">
    <location>
        <begin position="308"/>
        <end position="329"/>
    </location>
</feature>
<dbReference type="PANTHER" id="PTHR43826:SF3">
    <property type="entry name" value="GLUCOSE-6-PHOSPHATE EXCHANGER SLC37A4"/>
    <property type="match status" value="1"/>
</dbReference>
<dbReference type="Pfam" id="PF07690">
    <property type="entry name" value="MFS_1"/>
    <property type="match status" value="2"/>
</dbReference>
<keyword evidence="8" id="KW-1185">Reference proteome</keyword>
<feature type="transmembrane region" description="Helical" evidence="5">
    <location>
        <begin position="285"/>
        <end position="302"/>
    </location>
</feature>
<comment type="subcellular location">
    <subcellularLocation>
        <location evidence="1">Endomembrane system</location>
        <topology evidence="1">Multi-pass membrane protein</topology>
    </subcellularLocation>
</comment>
<dbReference type="EMBL" id="JAKUDN010000002">
    <property type="protein sequence ID" value="MCP8352520.1"/>
    <property type="molecule type" value="Genomic_DNA"/>
</dbReference>
<dbReference type="RefSeq" id="WP_258569625.1">
    <property type="nucleotide sequence ID" value="NZ_JAKUDN010000002.1"/>
</dbReference>
<evidence type="ECO:0000313" key="8">
    <source>
        <dbReference type="Proteomes" id="UP001320768"/>
    </source>
</evidence>
<evidence type="ECO:0000256" key="1">
    <source>
        <dbReference type="ARBA" id="ARBA00004127"/>
    </source>
</evidence>
<evidence type="ECO:0000256" key="3">
    <source>
        <dbReference type="ARBA" id="ARBA00022989"/>
    </source>
</evidence>
<proteinExistence type="predicted"/>
<evidence type="ECO:0000313" key="7">
    <source>
        <dbReference type="EMBL" id="MCP8352520.1"/>
    </source>
</evidence>
<dbReference type="PROSITE" id="PS50850">
    <property type="entry name" value="MFS"/>
    <property type="match status" value="1"/>
</dbReference>
<feature type="transmembrane region" description="Helical" evidence="5">
    <location>
        <begin position="132"/>
        <end position="155"/>
    </location>
</feature>